<proteinExistence type="predicted"/>
<evidence type="ECO:0000313" key="3">
    <source>
        <dbReference type="Proteomes" id="UP000053558"/>
    </source>
</evidence>
<protein>
    <submittedName>
        <fullName evidence="2">Uncharacterized protein</fullName>
    </submittedName>
</protein>
<evidence type="ECO:0000256" key="1">
    <source>
        <dbReference type="SAM" id="MobiDB-lite"/>
    </source>
</evidence>
<dbReference type="GeneID" id="19203476"/>
<dbReference type="RefSeq" id="XP_007770623.1">
    <property type="nucleotide sequence ID" value="XM_007772433.1"/>
</dbReference>
<sequence length="189" mass="19631">MASVFQLANSNFRAVCSPGHRVAAALEPKYWIRIIFILISPCLPLVPPSPLPLHQRYREDAAPPGVPVPVPDSVCPGRAQEDPCFARIKLFAASASGVGFAPSDEPVLLLTIDMGADCFGVTLARVPGVVVDEGAALRGPSFSSPFPPCAVNTDPCLAAGTSGGQGIRGRWGKPASGGGRNARRAGSFI</sequence>
<accession>A0A5M3MIL7</accession>
<dbReference type="Proteomes" id="UP000053558">
    <property type="component" value="Unassembled WGS sequence"/>
</dbReference>
<evidence type="ECO:0000313" key="2">
    <source>
        <dbReference type="EMBL" id="EIW78856.1"/>
    </source>
</evidence>
<comment type="caution">
    <text evidence="2">The sequence shown here is derived from an EMBL/GenBank/DDBJ whole genome shotgun (WGS) entry which is preliminary data.</text>
</comment>
<dbReference type="EMBL" id="JH711581">
    <property type="protein sequence ID" value="EIW78856.1"/>
    <property type="molecule type" value="Genomic_DNA"/>
</dbReference>
<feature type="region of interest" description="Disordered" evidence="1">
    <location>
        <begin position="161"/>
        <end position="189"/>
    </location>
</feature>
<gene>
    <name evidence="2" type="ORF">CONPUDRAFT_155569</name>
</gene>
<keyword evidence="3" id="KW-1185">Reference proteome</keyword>
<dbReference type="KEGG" id="cput:CONPUDRAFT_155569"/>
<feature type="compositionally biased region" description="Gly residues" evidence="1">
    <location>
        <begin position="161"/>
        <end position="180"/>
    </location>
</feature>
<dbReference type="AlphaFoldDB" id="A0A5M3MIL7"/>
<reference evidence="3" key="1">
    <citation type="journal article" date="2012" name="Science">
        <title>The Paleozoic origin of enzymatic lignin decomposition reconstructed from 31 fungal genomes.</title>
        <authorList>
            <person name="Floudas D."/>
            <person name="Binder M."/>
            <person name="Riley R."/>
            <person name="Barry K."/>
            <person name="Blanchette R.A."/>
            <person name="Henrissat B."/>
            <person name="Martinez A.T."/>
            <person name="Otillar R."/>
            <person name="Spatafora J.W."/>
            <person name="Yadav J.S."/>
            <person name="Aerts A."/>
            <person name="Benoit I."/>
            <person name="Boyd A."/>
            <person name="Carlson A."/>
            <person name="Copeland A."/>
            <person name="Coutinho P.M."/>
            <person name="de Vries R.P."/>
            <person name="Ferreira P."/>
            <person name="Findley K."/>
            <person name="Foster B."/>
            <person name="Gaskell J."/>
            <person name="Glotzer D."/>
            <person name="Gorecki P."/>
            <person name="Heitman J."/>
            <person name="Hesse C."/>
            <person name="Hori C."/>
            <person name="Igarashi K."/>
            <person name="Jurgens J.A."/>
            <person name="Kallen N."/>
            <person name="Kersten P."/>
            <person name="Kohler A."/>
            <person name="Kuees U."/>
            <person name="Kumar T.K.A."/>
            <person name="Kuo A."/>
            <person name="LaButti K."/>
            <person name="Larrondo L.F."/>
            <person name="Lindquist E."/>
            <person name="Ling A."/>
            <person name="Lombard V."/>
            <person name="Lucas S."/>
            <person name="Lundell T."/>
            <person name="Martin R."/>
            <person name="McLaughlin D.J."/>
            <person name="Morgenstern I."/>
            <person name="Morin E."/>
            <person name="Murat C."/>
            <person name="Nagy L.G."/>
            <person name="Nolan M."/>
            <person name="Ohm R.A."/>
            <person name="Patyshakuliyeva A."/>
            <person name="Rokas A."/>
            <person name="Ruiz-Duenas F.J."/>
            <person name="Sabat G."/>
            <person name="Salamov A."/>
            <person name="Samejima M."/>
            <person name="Schmutz J."/>
            <person name="Slot J.C."/>
            <person name="St John F."/>
            <person name="Stenlid J."/>
            <person name="Sun H."/>
            <person name="Sun S."/>
            <person name="Syed K."/>
            <person name="Tsang A."/>
            <person name="Wiebenga A."/>
            <person name="Young D."/>
            <person name="Pisabarro A."/>
            <person name="Eastwood D.C."/>
            <person name="Martin F."/>
            <person name="Cullen D."/>
            <person name="Grigoriev I.V."/>
            <person name="Hibbett D.S."/>
        </authorList>
    </citation>
    <scope>NUCLEOTIDE SEQUENCE [LARGE SCALE GENOMIC DNA]</scope>
    <source>
        <strain evidence="3">RWD-64-598 SS2</strain>
    </source>
</reference>
<name>A0A5M3MIL7_CONPW</name>
<organism evidence="2 3">
    <name type="scientific">Coniophora puteana (strain RWD-64-598)</name>
    <name type="common">Brown rot fungus</name>
    <dbReference type="NCBI Taxonomy" id="741705"/>
    <lineage>
        <taxon>Eukaryota</taxon>
        <taxon>Fungi</taxon>
        <taxon>Dikarya</taxon>
        <taxon>Basidiomycota</taxon>
        <taxon>Agaricomycotina</taxon>
        <taxon>Agaricomycetes</taxon>
        <taxon>Agaricomycetidae</taxon>
        <taxon>Boletales</taxon>
        <taxon>Coniophorineae</taxon>
        <taxon>Coniophoraceae</taxon>
        <taxon>Coniophora</taxon>
    </lineage>
</organism>